<name>A0A7X3LWU5_9HYPH</name>
<dbReference type="Pfam" id="PF16261">
    <property type="entry name" value="DUF4915"/>
    <property type="match status" value="1"/>
</dbReference>
<evidence type="ECO:0000313" key="2">
    <source>
        <dbReference type="EMBL" id="MXN66516.1"/>
    </source>
</evidence>
<evidence type="ECO:0000259" key="1">
    <source>
        <dbReference type="Pfam" id="PF16261"/>
    </source>
</evidence>
<dbReference type="EMBL" id="WUMV01000007">
    <property type="protein sequence ID" value="MXN66516.1"/>
    <property type="molecule type" value="Genomic_DNA"/>
</dbReference>
<reference evidence="2 3" key="1">
    <citation type="submission" date="2019-12" db="EMBL/GenBank/DDBJ databases">
        <authorList>
            <person name="Li M."/>
        </authorList>
    </citation>
    <scope>NUCLEOTIDE SEQUENCE [LARGE SCALE GENOMIC DNA]</scope>
    <source>
        <strain evidence="2 3">GBMRC 2046</strain>
    </source>
</reference>
<dbReference type="RefSeq" id="WP_160776728.1">
    <property type="nucleotide sequence ID" value="NZ_WUMV01000007.1"/>
</dbReference>
<accession>A0A7X3LWU5</accession>
<sequence>KTFSGLALDDALAARKVEPRCAIYVVDLKTGDVAHWARLHGVVTELYDVVALPGVKKPMMIGFKSDEVRRVVSVADMAPLPKPATVQ</sequence>
<comment type="caution">
    <text evidence="2">The sequence shown here is derived from an EMBL/GenBank/DDBJ whole genome shotgun (WGS) entry which is preliminary data.</text>
</comment>
<keyword evidence="3" id="KW-1185">Reference proteome</keyword>
<proteinExistence type="predicted"/>
<dbReference type="AlphaFoldDB" id="A0A7X3LWU5"/>
<feature type="domain" description="Conserved hypothetical protein CHP03032" evidence="1">
    <location>
        <begin position="1"/>
        <end position="61"/>
    </location>
</feature>
<feature type="non-terminal residue" evidence="2">
    <location>
        <position position="1"/>
    </location>
</feature>
<dbReference type="Proteomes" id="UP000433101">
    <property type="component" value="Unassembled WGS sequence"/>
</dbReference>
<dbReference type="InterPro" id="IPR017481">
    <property type="entry name" value="CHP03032"/>
</dbReference>
<organism evidence="2 3">
    <name type="scientific">Stappia sediminis</name>
    <dbReference type="NCBI Taxonomy" id="2692190"/>
    <lineage>
        <taxon>Bacteria</taxon>
        <taxon>Pseudomonadati</taxon>
        <taxon>Pseudomonadota</taxon>
        <taxon>Alphaproteobacteria</taxon>
        <taxon>Hyphomicrobiales</taxon>
        <taxon>Stappiaceae</taxon>
        <taxon>Stappia</taxon>
    </lineage>
</organism>
<protein>
    <submittedName>
        <fullName evidence="2">DUF4915 domain-containing protein</fullName>
    </submittedName>
</protein>
<gene>
    <name evidence="2" type="ORF">GR183_16495</name>
</gene>
<evidence type="ECO:0000313" key="3">
    <source>
        <dbReference type="Proteomes" id="UP000433101"/>
    </source>
</evidence>